<comment type="caution">
    <text evidence="3">The sequence shown here is derived from an EMBL/GenBank/DDBJ whole genome shotgun (WGS) entry which is preliminary data.</text>
</comment>
<keyword evidence="4" id="KW-1185">Reference proteome</keyword>
<protein>
    <submittedName>
        <fullName evidence="3">Alpha/beta hydrolase</fullName>
    </submittedName>
</protein>
<dbReference type="GO" id="GO:0016787">
    <property type="term" value="F:hydrolase activity"/>
    <property type="evidence" value="ECO:0007669"/>
    <property type="project" value="UniProtKB-KW"/>
</dbReference>
<proteinExistence type="predicted"/>
<dbReference type="PANTHER" id="PTHR48081:SF33">
    <property type="entry name" value="KYNURENINE FORMAMIDASE"/>
    <property type="match status" value="1"/>
</dbReference>
<dbReference type="Proteomes" id="UP001227126">
    <property type="component" value="Unassembled WGS sequence"/>
</dbReference>
<evidence type="ECO:0000256" key="1">
    <source>
        <dbReference type="ARBA" id="ARBA00022801"/>
    </source>
</evidence>
<dbReference type="Gene3D" id="3.40.50.1820">
    <property type="entry name" value="alpha/beta hydrolase"/>
    <property type="match status" value="1"/>
</dbReference>
<dbReference type="InterPro" id="IPR029058">
    <property type="entry name" value="AB_hydrolase_fold"/>
</dbReference>
<evidence type="ECO:0000259" key="2">
    <source>
        <dbReference type="Pfam" id="PF07859"/>
    </source>
</evidence>
<keyword evidence="1 3" id="KW-0378">Hydrolase</keyword>
<evidence type="ECO:0000313" key="3">
    <source>
        <dbReference type="EMBL" id="MDK3075197.1"/>
    </source>
</evidence>
<dbReference type="EMBL" id="JASNJE010000031">
    <property type="protein sequence ID" value="MDK3075197.1"/>
    <property type="molecule type" value="Genomic_DNA"/>
</dbReference>
<name>A0ABT7FJ83_9RHOB</name>
<evidence type="ECO:0000313" key="4">
    <source>
        <dbReference type="Proteomes" id="UP001227126"/>
    </source>
</evidence>
<feature type="domain" description="Alpha/beta hydrolase fold-3" evidence="2">
    <location>
        <begin position="65"/>
        <end position="180"/>
    </location>
</feature>
<dbReference type="InterPro" id="IPR050300">
    <property type="entry name" value="GDXG_lipolytic_enzyme"/>
</dbReference>
<organism evidence="3 4">
    <name type="scientific">Sedimentitalea xiamensis</name>
    <dbReference type="NCBI Taxonomy" id="3050037"/>
    <lineage>
        <taxon>Bacteria</taxon>
        <taxon>Pseudomonadati</taxon>
        <taxon>Pseudomonadota</taxon>
        <taxon>Alphaproteobacteria</taxon>
        <taxon>Rhodobacterales</taxon>
        <taxon>Paracoccaceae</taxon>
        <taxon>Sedimentitalea</taxon>
    </lineage>
</organism>
<dbReference type="Pfam" id="PF07859">
    <property type="entry name" value="Abhydrolase_3"/>
    <property type="match status" value="1"/>
</dbReference>
<dbReference type="SUPFAM" id="SSF53474">
    <property type="entry name" value="alpha/beta-Hydrolases"/>
    <property type="match status" value="1"/>
</dbReference>
<dbReference type="RefSeq" id="WP_284487125.1">
    <property type="nucleotide sequence ID" value="NZ_JASNJE010000031.1"/>
</dbReference>
<sequence length="263" mass="28463">MELDDAYANAAHIAGAEAFPSRWAAEARAFRERLGPRAACGIAYGAGERQVYDLFQPEQDPSGTVIFIHGGYWLDFDRSFWSHLAGGPLARGWAVAMPSYDLCPQVPIAGITRQIAQAVQHVAARTKGPISITGHSAGGHLAARMLDAGLISMDVARRLAAVVPISPISDLRPLMRTSMNADLGLDDAAARAESPIFMRDRHKASVAVWVGAEERPVFLDQARWLADAWGAELVVVPERHHFDVIDALSDPDSRLIGRLTGLP</sequence>
<dbReference type="InterPro" id="IPR013094">
    <property type="entry name" value="AB_hydrolase_3"/>
</dbReference>
<accession>A0ABT7FJ83</accession>
<dbReference type="PANTHER" id="PTHR48081">
    <property type="entry name" value="AB HYDROLASE SUPERFAMILY PROTEIN C4A8.06C"/>
    <property type="match status" value="1"/>
</dbReference>
<gene>
    <name evidence="3" type="ORF">QO034_19085</name>
</gene>
<reference evidence="3 4" key="1">
    <citation type="submission" date="2023-05" db="EMBL/GenBank/DDBJ databases">
        <title>Sedimentitalea sp. nov. JM2-8.</title>
        <authorList>
            <person name="Huang J."/>
        </authorList>
    </citation>
    <scope>NUCLEOTIDE SEQUENCE [LARGE SCALE GENOMIC DNA]</scope>
    <source>
        <strain evidence="3 4">JM2-8</strain>
    </source>
</reference>